<name>A0A397J392_9GLOM</name>
<dbReference type="InterPro" id="IPR051681">
    <property type="entry name" value="Ser/Thr_Kinases-Pseudokinases"/>
</dbReference>
<evidence type="ECO:0000256" key="3">
    <source>
        <dbReference type="ARBA" id="ARBA00022777"/>
    </source>
</evidence>
<dbReference type="GO" id="GO:0005524">
    <property type="term" value="F:ATP binding"/>
    <property type="evidence" value="ECO:0007669"/>
    <property type="project" value="UniProtKB-KW"/>
</dbReference>
<dbReference type="PROSITE" id="PS50011">
    <property type="entry name" value="PROTEIN_KINASE_DOM"/>
    <property type="match status" value="1"/>
</dbReference>
<organism evidence="8 9">
    <name type="scientific">Diversispora epigaea</name>
    <dbReference type="NCBI Taxonomy" id="1348612"/>
    <lineage>
        <taxon>Eukaryota</taxon>
        <taxon>Fungi</taxon>
        <taxon>Fungi incertae sedis</taxon>
        <taxon>Mucoromycota</taxon>
        <taxon>Glomeromycotina</taxon>
        <taxon>Glomeromycetes</taxon>
        <taxon>Diversisporales</taxon>
        <taxon>Diversisporaceae</taxon>
        <taxon>Diversispora</taxon>
    </lineage>
</organism>
<feature type="binding site" evidence="6">
    <location>
        <position position="284"/>
    </location>
    <ligand>
        <name>Mg(2+)</name>
        <dbReference type="ChEBI" id="CHEBI:18420"/>
    </ligand>
</feature>
<evidence type="ECO:0000256" key="5">
    <source>
        <dbReference type="PIRSR" id="PIRSR000615-1"/>
    </source>
</evidence>
<evidence type="ECO:0000256" key="6">
    <source>
        <dbReference type="PIRSR" id="PIRSR000615-3"/>
    </source>
</evidence>
<feature type="domain" description="Protein kinase" evidence="7">
    <location>
        <begin position="140"/>
        <end position="409"/>
    </location>
</feature>
<evidence type="ECO:0000256" key="4">
    <source>
        <dbReference type="ARBA" id="ARBA00022840"/>
    </source>
</evidence>
<evidence type="ECO:0000256" key="1">
    <source>
        <dbReference type="ARBA" id="ARBA00022679"/>
    </source>
</evidence>
<keyword evidence="6" id="KW-0460">Magnesium</keyword>
<dbReference type="Proteomes" id="UP000266861">
    <property type="component" value="Unassembled WGS sequence"/>
</dbReference>
<gene>
    <name evidence="8" type="ORF">Glove_103g272</name>
</gene>
<dbReference type="SUPFAM" id="SSF56112">
    <property type="entry name" value="Protein kinase-like (PK-like)"/>
    <property type="match status" value="1"/>
</dbReference>
<feature type="active site" description="Proton acceptor" evidence="5">
    <location>
        <position position="279"/>
    </location>
</feature>
<evidence type="ECO:0000259" key="7">
    <source>
        <dbReference type="PROSITE" id="PS50011"/>
    </source>
</evidence>
<dbReference type="GO" id="GO:0004674">
    <property type="term" value="F:protein serine/threonine kinase activity"/>
    <property type="evidence" value="ECO:0007669"/>
    <property type="project" value="TreeGrafter"/>
</dbReference>
<dbReference type="STRING" id="1348612.A0A397J392"/>
<protein>
    <recommendedName>
        <fullName evidence="7">Protein kinase domain-containing protein</fullName>
    </recommendedName>
</protein>
<keyword evidence="4" id="KW-0067">ATP-binding</keyword>
<keyword evidence="2" id="KW-0547">Nucleotide-binding</keyword>
<dbReference type="Gene3D" id="1.10.10.1010">
    <property type="entry name" value="Intein homing endonuclease, domain IV"/>
    <property type="match status" value="1"/>
</dbReference>
<dbReference type="Pfam" id="PF07714">
    <property type="entry name" value="PK_Tyr_Ser-Thr"/>
    <property type="match status" value="1"/>
</dbReference>
<dbReference type="InterPro" id="IPR011009">
    <property type="entry name" value="Kinase-like_dom_sf"/>
</dbReference>
<dbReference type="InterPro" id="IPR000719">
    <property type="entry name" value="Prot_kinase_dom"/>
</dbReference>
<evidence type="ECO:0000313" key="9">
    <source>
        <dbReference type="Proteomes" id="UP000266861"/>
    </source>
</evidence>
<feature type="binding site" evidence="6">
    <location>
        <position position="298"/>
    </location>
    <ligand>
        <name>Mg(2+)</name>
        <dbReference type="ChEBI" id="CHEBI:18420"/>
    </ligand>
</feature>
<dbReference type="Gene3D" id="1.10.510.10">
    <property type="entry name" value="Transferase(Phosphotransferase) domain 1"/>
    <property type="match status" value="1"/>
</dbReference>
<dbReference type="InterPro" id="IPR001245">
    <property type="entry name" value="Ser-Thr/Tyr_kinase_cat_dom"/>
</dbReference>
<keyword evidence="6" id="KW-0479">Metal-binding</keyword>
<reference evidence="8 9" key="1">
    <citation type="submission" date="2018-08" db="EMBL/GenBank/DDBJ databases">
        <title>Genome and evolution of the arbuscular mycorrhizal fungus Diversispora epigaea (formerly Glomus versiforme) and its bacterial endosymbionts.</title>
        <authorList>
            <person name="Sun X."/>
            <person name="Fei Z."/>
            <person name="Harrison M."/>
        </authorList>
    </citation>
    <scope>NUCLEOTIDE SEQUENCE [LARGE SCALE GENOMIC DNA]</scope>
    <source>
        <strain evidence="8 9">IT104</strain>
    </source>
</reference>
<dbReference type="PANTHER" id="PTHR44329">
    <property type="entry name" value="SERINE/THREONINE-PROTEIN KINASE TNNI3K-RELATED"/>
    <property type="match status" value="1"/>
</dbReference>
<comment type="caution">
    <text evidence="8">The sequence shown here is derived from an EMBL/GenBank/DDBJ whole genome shotgun (WGS) entry which is preliminary data.</text>
</comment>
<accession>A0A397J392</accession>
<sequence length="539" mass="63674">MATQKIVVNEKLKRVWDKIFLYLDCNIHKTISQQESFQRNMIQNDSSLTKNEKKFLLDDLQKVYDKHKINNNFVEKQQCNNCQNWHQATQYCEFCIFKYLENNFVNWTSENNEIDKLIQGCQQKIISPRYVIEWINYDQFENVEHLMEGGCATIYTAKWKDGCYKKWNSENQILERFGRQKVILKRLNNSKNSNVHWFQEVTLSFTLDNTFQRLVVCHGLTKDPSTNDYMLVLRCYDDDLRHFIKDNYHTLTLLKKYKIICNITHSLVKIHSQDIVHRDLHSGNILYYAPNSHWSISDLGLSGPVDKPLNSIYGNLPYIAPEVYCGQIYTKKSDIYSIGILMWEVITGETPFGDQEHDRDLAFAITEGYRPWINENIPFEYATLIKQCWDADPDNRPDANIIFDKMTLLIKSLYEEMDKQQQKQSIKNFKSKIKNFFKSGFTRNKDKQIIKNTQSNERRSKIYKIQTSKVYTFNFSIQPRNATDEEEQAYKTNQFDFEISEEMEQLYLKAIGADNSNKSCVDREYEFAGPSNSSTRCQN</sequence>
<dbReference type="AlphaFoldDB" id="A0A397J392"/>
<evidence type="ECO:0000313" key="8">
    <source>
        <dbReference type="EMBL" id="RHZ82775.1"/>
    </source>
</evidence>
<dbReference type="OrthoDB" id="2135964at2759"/>
<dbReference type="GO" id="GO:0046872">
    <property type="term" value="F:metal ion binding"/>
    <property type="evidence" value="ECO:0007669"/>
    <property type="project" value="UniProtKB-KW"/>
</dbReference>
<keyword evidence="1" id="KW-0808">Transferase</keyword>
<dbReference type="PANTHER" id="PTHR44329:SF288">
    <property type="entry name" value="MITOGEN-ACTIVATED PROTEIN KINASE KINASE KINASE 20"/>
    <property type="match status" value="1"/>
</dbReference>
<evidence type="ECO:0000256" key="2">
    <source>
        <dbReference type="ARBA" id="ARBA00022741"/>
    </source>
</evidence>
<keyword evidence="9" id="KW-1185">Reference proteome</keyword>
<dbReference type="EMBL" id="PQFF01000096">
    <property type="protein sequence ID" value="RHZ82775.1"/>
    <property type="molecule type" value="Genomic_DNA"/>
</dbReference>
<keyword evidence="3" id="KW-0418">Kinase</keyword>
<proteinExistence type="predicted"/>